<feature type="region of interest" description="Disordered" evidence="1">
    <location>
        <begin position="1"/>
        <end position="22"/>
    </location>
</feature>
<dbReference type="EMBL" id="JXDI01000001">
    <property type="protein sequence ID" value="KAF2408239.1"/>
    <property type="molecule type" value="Genomic_DNA"/>
</dbReference>
<evidence type="ECO:0008006" key="6">
    <source>
        <dbReference type="Google" id="ProtNLM"/>
    </source>
</evidence>
<dbReference type="InterPro" id="IPR049757">
    <property type="entry name" value="T3SS_HrpP-like_C"/>
</dbReference>
<organism evidence="3 4">
    <name type="scientific">Pseudomonas antarctica</name>
    <dbReference type="NCBI Taxonomy" id="219572"/>
    <lineage>
        <taxon>Bacteria</taxon>
        <taxon>Pseudomonadati</taxon>
        <taxon>Pseudomonadota</taxon>
        <taxon>Gammaproteobacteria</taxon>
        <taxon>Pseudomonadales</taxon>
        <taxon>Pseudomonadaceae</taxon>
        <taxon>Pseudomonas</taxon>
    </lineage>
</organism>
<evidence type="ECO:0000256" key="1">
    <source>
        <dbReference type="SAM" id="MobiDB-lite"/>
    </source>
</evidence>
<dbReference type="Proteomes" id="UP000748067">
    <property type="component" value="Unassembled WGS sequence"/>
</dbReference>
<sequence length="152" mass="17293">MKRLPVSRVNRPRMREPRDDRERGVEAVVPWVHVHLFTQIFAKDDSQGGYASRLPGRSAAADKVMIEALTEQLALRVQGVTQWPLLAVLYLPRLGRINASVQRQPGAWNVELEAEEPRTADWLGTVKKRYQDRLVEALGQPVDIHIKSARPQ</sequence>
<dbReference type="AlphaFoldDB" id="A0A1H0EFM9"/>
<name>A0A1H0EFM9_9PSED</name>
<reference evidence="2 5" key="1">
    <citation type="submission" date="2015-01" db="EMBL/GenBank/DDBJ databases">
        <title>Genome Sequence of Pseudomonas antarctica CMS 35.</title>
        <authorList>
            <person name="Voget S."/>
            <person name="Chow J."/>
            <person name="Daniel R."/>
            <person name="Streit W."/>
        </authorList>
    </citation>
    <scope>NUCLEOTIDE SEQUENCE [LARGE SCALE GENOMIC DNA]</scope>
    <source>
        <strain evidence="2 5">CMS 35</strain>
    </source>
</reference>
<evidence type="ECO:0000313" key="3">
    <source>
        <dbReference type="EMBL" id="SDN81121.1"/>
    </source>
</evidence>
<evidence type="ECO:0000313" key="4">
    <source>
        <dbReference type="Proteomes" id="UP000182470"/>
    </source>
</evidence>
<dbReference type="EMBL" id="LT629704">
    <property type="protein sequence ID" value="SDN81121.1"/>
    <property type="molecule type" value="Genomic_DNA"/>
</dbReference>
<proteinExistence type="predicted"/>
<dbReference type="Proteomes" id="UP000182470">
    <property type="component" value="Chromosome I"/>
</dbReference>
<protein>
    <recommendedName>
        <fullName evidence="6">Type III secretion protein RspP</fullName>
    </recommendedName>
</protein>
<dbReference type="OrthoDB" id="6965899at2"/>
<evidence type="ECO:0000313" key="5">
    <source>
        <dbReference type="Proteomes" id="UP000748067"/>
    </source>
</evidence>
<dbReference type="CDD" id="cd17468">
    <property type="entry name" value="T3SS_HrpP_C"/>
    <property type="match status" value="1"/>
</dbReference>
<accession>A0A1H0EFM9</accession>
<reference evidence="3 4" key="2">
    <citation type="submission" date="2016-10" db="EMBL/GenBank/DDBJ databases">
        <authorList>
            <person name="de Groot N.N."/>
        </authorList>
    </citation>
    <scope>NUCLEOTIDE SEQUENCE [LARGE SCALE GENOMIC DNA]</scope>
    <source>
        <strain evidence="3 4">BS2772</strain>
    </source>
</reference>
<feature type="compositionally biased region" description="Basic and acidic residues" evidence="1">
    <location>
        <begin position="13"/>
        <end position="22"/>
    </location>
</feature>
<keyword evidence="5" id="KW-1185">Reference proteome</keyword>
<evidence type="ECO:0000313" key="2">
    <source>
        <dbReference type="EMBL" id="KAF2408239.1"/>
    </source>
</evidence>
<gene>
    <name evidence="2" type="ORF">PSAN_06260</name>
    <name evidence="3" type="ORF">SAMN04490179_5990</name>
</gene>